<protein>
    <submittedName>
        <fullName evidence="2">Uncharacterized protein</fullName>
    </submittedName>
</protein>
<evidence type="ECO:0000313" key="3">
    <source>
        <dbReference type="Proteomes" id="UP000054549"/>
    </source>
</evidence>
<proteinExistence type="predicted"/>
<accession>A0A0C2WXQ2</accession>
<dbReference type="EMBL" id="KN818288">
    <property type="protein sequence ID" value="KIL61173.1"/>
    <property type="molecule type" value="Genomic_DNA"/>
</dbReference>
<evidence type="ECO:0000256" key="1">
    <source>
        <dbReference type="SAM" id="MobiDB-lite"/>
    </source>
</evidence>
<organism evidence="2 3">
    <name type="scientific">Amanita muscaria (strain Koide BX008)</name>
    <dbReference type="NCBI Taxonomy" id="946122"/>
    <lineage>
        <taxon>Eukaryota</taxon>
        <taxon>Fungi</taxon>
        <taxon>Dikarya</taxon>
        <taxon>Basidiomycota</taxon>
        <taxon>Agaricomycotina</taxon>
        <taxon>Agaricomycetes</taxon>
        <taxon>Agaricomycetidae</taxon>
        <taxon>Agaricales</taxon>
        <taxon>Pluteineae</taxon>
        <taxon>Amanitaceae</taxon>
        <taxon>Amanita</taxon>
    </lineage>
</organism>
<feature type="compositionally biased region" description="Polar residues" evidence="1">
    <location>
        <begin position="54"/>
        <end position="92"/>
    </location>
</feature>
<dbReference type="InParanoid" id="A0A0C2WXQ2"/>
<gene>
    <name evidence="2" type="ORF">M378DRAFT_26228</name>
</gene>
<dbReference type="HOGENOM" id="CLU_1981097_0_0_1"/>
<evidence type="ECO:0000313" key="2">
    <source>
        <dbReference type="EMBL" id="KIL61173.1"/>
    </source>
</evidence>
<name>A0A0C2WXQ2_AMAMK</name>
<feature type="region of interest" description="Disordered" evidence="1">
    <location>
        <begin position="45"/>
        <end position="126"/>
    </location>
</feature>
<keyword evidence="3" id="KW-1185">Reference proteome</keyword>
<reference evidence="2 3" key="1">
    <citation type="submission" date="2014-04" db="EMBL/GenBank/DDBJ databases">
        <title>Evolutionary Origins and Diversification of the Mycorrhizal Mutualists.</title>
        <authorList>
            <consortium name="DOE Joint Genome Institute"/>
            <consortium name="Mycorrhizal Genomics Consortium"/>
            <person name="Kohler A."/>
            <person name="Kuo A."/>
            <person name="Nagy L.G."/>
            <person name="Floudas D."/>
            <person name="Copeland A."/>
            <person name="Barry K.W."/>
            <person name="Cichocki N."/>
            <person name="Veneault-Fourrey C."/>
            <person name="LaButti K."/>
            <person name="Lindquist E.A."/>
            <person name="Lipzen A."/>
            <person name="Lundell T."/>
            <person name="Morin E."/>
            <person name="Murat C."/>
            <person name="Riley R."/>
            <person name="Ohm R."/>
            <person name="Sun H."/>
            <person name="Tunlid A."/>
            <person name="Henrissat B."/>
            <person name="Grigoriev I.V."/>
            <person name="Hibbett D.S."/>
            <person name="Martin F."/>
        </authorList>
    </citation>
    <scope>NUCLEOTIDE SEQUENCE [LARGE SCALE GENOMIC DNA]</scope>
    <source>
        <strain evidence="2 3">Koide BX008</strain>
    </source>
</reference>
<sequence length="126" mass="13290">MTSPRTIEPNLQATQASILHIVSKSTWSPLAAWHSDTTTIIMRHDLRHGGGTGSHLSESTHSTSNDITAENSTTETNLQVSDSGRQASSRSNRFAGLLGLGHGSTPPPPPGSAMALPVPPSKEEEL</sequence>
<dbReference type="AlphaFoldDB" id="A0A0C2WXQ2"/>
<dbReference type="Proteomes" id="UP000054549">
    <property type="component" value="Unassembled WGS sequence"/>
</dbReference>